<dbReference type="Pfam" id="PF01522">
    <property type="entry name" value="Polysacc_deac_1"/>
    <property type="match status" value="1"/>
</dbReference>
<dbReference type="GO" id="GO:0016020">
    <property type="term" value="C:membrane"/>
    <property type="evidence" value="ECO:0007669"/>
    <property type="project" value="TreeGrafter"/>
</dbReference>
<feature type="compositionally biased region" description="Basic and acidic residues" evidence="3">
    <location>
        <begin position="16"/>
        <end position="32"/>
    </location>
</feature>
<organism evidence="5 6">
    <name type="scientific">Candidatus Blautia merdavium</name>
    <dbReference type="NCBI Taxonomy" id="2838494"/>
    <lineage>
        <taxon>Bacteria</taxon>
        <taxon>Bacillati</taxon>
        <taxon>Bacillota</taxon>
        <taxon>Clostridia</taxon>
        <taxon>Lachnospirales</taxon>
        <taxon>Lachnospiraceae</taxon>
        <taxon>Blautia</taxon>
    </lineage>
</organism>
<protein>
    <submittedName>
        <fullName evidence="5">Polysaccharide deacetylase family protein</fullName>
    </submittedName>
</protein>
<feature type="domain" description="NodB homology" evidence="4">
    <location>
        <begin position="32"/>
        <end position="206"/>
    </location>
</feature>
<dbReference type="Gene3D" id="3.20.20.370">
    <property type="entry name" value="Glycoside hydrolase/deacetylase"/>
    <property type="match status" value="1"/>
</dbReference>
<dbReference type="Proteomes" id="UP000823886">
    <property type="component" value="Unassembled WGS sequence"/>
</dbReference>
<proteinExistence type="predicted"/>
<feature type="compositionally biased region" description="Low complexity" evidence="3">
    <location>
        <begin position="1"/>
        <end position="15"/>
    </location>
</feature>
<evidence type="ECO:0000313" key="5">
    <source>
        <dbReference type="EMBL" id="HJC63590.1"/>
    </source>
</evidence>
<keyword evidence="1" id="KW-0479">Metal-binding</keyword>
<evidence type="ECO:0000256" key="3">
    <source>
        <dbReference type="SAM" id="MobiDB-lite"/>
    </source>
</evidence>
<dbReference type="InterPro" id="IPR011330">
    <property type="entry name" value="Glyco_hydro/deAcase_b/a-brl"/>
</dbReference>
<dbReference type="PANTHER" id="PTHR10587">
    <property type="entry name" value="GLYCOSYL TRANSFERASE-RELATED"/>
    <property type="match status" value="1"/>
</dbReference>
<sequence length="214" mass="24480">MLQTAQATAEQMAQDTDSKEQQQTETARKEKPKVALTFDDGPHLIYTEELLDGLKERKVCATFFLIGKNIEGKEELVRRMEEEGHLIGNHTYHHVKLTGISEDQAEQEILETCEKICEVTGTYTSFVRPPFGEWKKNLDFEITMIPVSWNVDSRDWTTQNSEKIVKRVVKDVDEGDIILMHDIFESSVQAALEIIDILSGQGYEFVTVDELLLE</sequence>
<evidence type="ECO:0000259" key="4">
    <source>
        <dbReference type="PROSITE" id="PS51677"/>
    </source>
</evidence>
<dbReference type="SUPFAM" id="SSF88713">
    <property type="entry name" value="Glycoside hydrolase/deacetylase"/>
    <property type="match status" value="1"/>
</dbReference>
<gene>
    <name evidence="5" type="ORF">H9753_08235</name>
</gene>
<dbReference type="PROSITE" id="PS51677">
    <property type="entry name" value="NODB"/>
    <property type="match status" value="1"/>
</dbReference>
<dbReference type="GO" id="GO:0016810">
    <property type="term" value="F:hydrolase activity, acting on carbon-nitrogen (but not peptide) bonds"/>
    <property type="evidence" value="ECO:0007669"/>
    <property type="project" value="InterPro"/>
</dbReference>
<reference evidence="5" key="2">
    <citation type="submission" date="2021-04" db="EMBL/GenBank/DDBJ databases">
        <authorList>
            <person name="Gilroy R."/>
        </authorList>
    </citation>
    <scope>NUCLEOTIDE SEQUENCE</scope>
    <source>
        <strain evidence="5">ChiBcec2-3848</strain>
    </source>
</reference>
<evidence type="ECO:0000256" key="1">
    <source>
        <dbReference type="ARBA" id="ARBA00022723"/>
    </source>
</evidence>
<dbReference type="EMBL" id="DWVZ01000108">
    <property type="protein sequence ID" value="HJC63590.1"/>
    <property type="molecule type" value="Genomic_DNA"/>
</dbReference>
<evidence type="ECO:0000313" key="6">
    <source>
        <dbReference type="Proteomes" id="UP000823886"/>
    </source>
</evidence>
<feature type="region of interest" description="Disordered" evidence="3">
    <location>
        <begin position="1"/>
        <end position="32"/>
    </location>
</feature>
<evidence type="ECO:0000256" key="2">
    <source>
        <dbReference type="ARBA" id="ARBA00022801"/>
    </source>
</evidence>
<name>A0A9D2PPE4_9FIRM</name>
<accession>A0A9D2PPE4</accession>
<reference evidence="5" key="1">
    <citation type="journal article" date="2021" name="PeerJ">
        <title>Extensive microbial diversity within the chicken gut microbiome revealed by metagenomics and culture.</title>
        <authorList>
            <person name="Gilroy R."/>
            <person name="Ravi A."/>
            <person name="Getino M."/>
            <person name="Pursley I."/>
            <person name="Horton D.L."/>
            <person name="Alikhan N.F."/>
            <person name="Baker D."/>
            <person name="Gharbi K."/>
            <person name="Hall N."/>
            <person name="Watson M."/>
            <person name="Adriaenssens E.M."/>
            <person name="Foster-Nyarko E."/>
            <person name="Jarju S."/>
            <person name="Secka A."/>
            <person name="Antonio M."/>
            <person name="Oren A."/>
            <person name="Chaudhuri R.R."/>
            <person name="La Ragione R."/>
            <person name="Hildebrand F."/>
            <person name="Pallen M.J."/>
        </authorList>
    </citation>
    <scope>NUCLEOTIDE SEQUENCE</scope>
    <source>
        <strain evidence="5">ChiBcec2-3848</strain>
    </source>
</reference>
<dbReference type="GO" id="GO:0046872">
    <property type="term" value="F:metal ion binding"/>
    <property type="evidence" value="ECO:0007669"/>
    <property type="project" value="UniProtKB-KW"/>
</dbReference>
<dbReference type="GO" id="GO:0005975">
    <property type="term" value="P:carbohydrate metabolic process"/>
    <property type="evidence" value="ECO:0007669"/>
    <property type="project" value="InterPro"/>
</dbReference>
<comment type="caution">
    <text evidence="5">The sequence shown here is derived from an EMBL/GenBank/DDBJ whole genome shotgun (WGS) entry which is preliminary data.</text>
</comment>
<dbReference type="CDD" id="cd10954">
    <property type="entry name" value="CE4_CtAXE_like"/>
    <property type="match status" value="1"/>
</dbReference>
<dbReference type="PANTHER" id="PTHR10587:SF133">
    <property type="entry name" value="CHITIN DEACETYLASE 1-RELATED"/>
    <property type="match status" value="1"/>
</dbReference>
<dbReference type="InterPro" id="IPR050248">
    <property type="entry name" value="Polysacc_deacetylase_ArnD"/>
</dbReference>
<keyword evidence="2" id="KW-0378">Hydrolase</keyword>
<dbReference type="AlphaFoldDB" id="A0A9D2PPE4"/>
<dbReference type="InterPro" id="IPR002509">
    <property type="entry name" value="NODB_dom"/>
</dbReference>